<reference evidence="1 2" key="1">
    <citation type="submission" date="2013-02" db="EMBL/GenBank/DDBJ databases">
        <title>The Genome Annotation of Plasmodium falciparum FCH/4.</title>
        <authorList>
            <consortium name="The Broad Institute Genome Sequencing Platform"/>
            <consortium name="The Broad Institute Genome Sequencing Center for Infectious Disease"/>
            <person name="Neafsey D."/>
            <person name="Hoffman S."/>
            <person name="Volkman S."/>
            <person name="Rosenthal P."/>
            <person name="Walker B."/>
            <person name="Young S.K."/>
            <person name="Zeng Q."/>
            <person name="Gargeya S."/>
            <person name="Fitzgerald M."/>
            <person name="Haas B."/>
            <person name="Abouelleil A."/>
            <person name="Allen A.W."/>
            <person name="Alvarado L."/>
            <person name="Arachchi H.M."/>
            <person name="Berlin A.M."/>
            <person name="Chapman S.B."/>
            <person name="Gainer-Dewar J."/>
            <person name="Goldberg J."/>
            <person name="Griggs A."/>
            <person name="Gujja S."/>
            <person name="Hansen M."/>
            <person name="Howarth C."/>
            <person name="Imamovic A."/>
            <person name="Ireland A."/>
            <person name="Larimer J."/>
            <person name="McCowan C."/>
            <person name="Murphy C."/>
            <person name="Pearson M."/>
            <person name="Poon T.W."/>
            <person name="Priest M."/>
            <person name="Roberts A."/>
            <person name="Saif S."/>
            <person name="Shea T."/>
            <person name="Sisk P."/>
            <person name="Sykes S."/>
            <person name="Wortman J."/>
            <person name="Nusbaum C."/>
            <person name="Birren B."/>
        </authorList>
    </citation>
    <scope>NUCLEOTIDE SEQUENCE [LARGE SCALE GENOMIC DNA]</scope>
    <source>
        <strain evidence="1 2">FCH/4</strain>
    </source>
</reference>
<evidence type="ECO:0000313" key="2">
    <source>
        <dbReference type="Proteomes" id="UP000030656"/>
    </source>
</evidence>
<accession>A0A024VTD9</accession>
<protein>
    <submittedName>
        <fullName evidence="1">Uncharacterized protein</fullName>
    </submittedName>
</protein>
<proteinExistence type="predicted"/>
<dbReference type="Proteomes" id="UP000030656">
    <property type="component" value="Unassembled WGS sequence"/>
</dbReference>
<dbReference type="AlphaFoldDB" id="A0A024VTD9"/>
<reference evidence="1 2" key="2">
    <citation type="submission" date="2013-02" db="EMBL/GenBank/DDBJ databases">
        <title>The Genome Sequence of Plasmodium falciparum FCH/4.</title>
        <authorList>
            <consortium name="The Broad Institute Genome Sequencing Platform"/>
            <consortium name="The Broad Institute Genome Sequencing Center for Infectious Disease"/>
            <person name="Neafsey D."/>
            <person name="Cheeseman I."/>
            <person name="Volkman S."/>
            <person name="Adams J."/>
            <person name="Walker B."/>
            <person name="Young S.K."/>
            <person name="Zeng Q."/>
            <person name="Gargeya S."/>
            <person name="Fitzgerald M."/>
            <person name="Haas B."/>
            <person name="Abouelleil A."/>
            <person name="Alvarado L."/>
            <person name="Arachchi H.M."/>
            <person name="Berlin A.M."/>
            <person name="Chapman S.B."/>
            <person name="Dewar J."/>
            <person name="Goldberg J."/>
            <person name="Griggs A."/>
            <person name="Gujja S."/>
            <person name="Hansen M."/>
            <person name="Howarth C."/>
            <person name="Imamovic A."/>
            <person name="Larimer J."/>
            <person name="McCowan C."/>
            <person name="Murphy C."/>
            <person name="Neiman D."/>
            <person name="Pearson M."/>
            <person name="Priest M."/>
            <person name="Roberts A."/>
            <person name="Saif S."/>
            <person name="Shea T."/>
            <person name="Sisk P."/>
            <person name="Sykes S."/>
            <person name="Wortman J."/>
            <person name="Nusbaum C."/>
            <person name="Birren B."/>
        </authorList>
    </citation>
    <scope>NUCLEOTIDE SEQUENCE [LARGE SCALE GENOMIC DNA]</scope>
    <source>
        <strain evidence="1 2">FCH/4</strain>
    </source>
</reference>
<feature type="non-terminal residue" evidence="1">
    <location>
        <position position="18"/>
    </location>
</feature>
<dbReference type="EMBL" id="KI927841">
    <property type="protein sequence ID" value="ETW31573.1"/>
    <property type="molecule type" value="Genomic_DNA"/>
</dbReference>
<evidence type="ECO:0000313" key="1">
    <source>
        <dbReference type="EMBL" id="ETW31573.1"/>
    </source>
</evidence>
<gene>
    <name evidence="1" type="ORF">PFFCH_00992</name>
</gene>
<organism evidence="1 2">
    <name type="scientific">Plasmodium falciparum FCH/4</name>
    <dbReference type="NCBI Taxonomy" id="1036724"/>
    <lineage>
        <taxon>Eukaryota</taxon>
        <taxon>Sar</taxon>
        <taxon>Alveolata</taxon>
        <taxon>Apicomplexa</taxon>
        <taxon>Aconoidasida</taxon>
        <taxon>Haemosporida</taxon>
        <taxon>Plasmodiidae</taxon>
        <taxon>Plasmodium</taxon>
        <taxon>Plasmodium (Laverania)</taxon>
    </lineage>
</organism>
<sequence>MKNIIRNSWIKLSKHFLK</sequence>
<name>A0A024VTD9_PLAFA</name>